<dbReference type="GO" id="GO:0015074">
    <property type="term" value="P:DNA integration"/>
    <property type="evidence" value="ECO:0007669"/>
    <property type="project" value="InterPro"/>
</dbReference>
<dbReference type="SUPFAM" id="SSF56349">
    <property type="entry name" value="DNA breaking-rejoining enzymes"/>
    <property type="match status" value="1"/>
</dbReference>
<accession>A0A510XSF5</accession>
<evidence type="ECO:0000256" key="1">
    <source>
        <dbReference type="ARBA" id="ARBA00023172"/>
    </source>
</evidence>
<dbReference type="Gene3D" id="1.10.443.10">
    <property type="entry name" value="Intergrase catalytic core"/>
    <property type="match status" value="1"/>
</dbReference>
<dbReference type="GO" id="GO:0006310">
    <property type="term" value="P:DNA recombination"/>
    <property type="evidence" value="ECO:0007669"/>
    <property type="project" value="UniProtKB-KW"/>
</dbReference>
<dbReference type="InterPro" id="IPR011010">
    <property type="entry name" value="DNA_brk_join_enz"/>
</dbReference>
<dbReference type="EMBL" id="BJUM01000006">
    <property type="protein sequence ID" value="GEK53966.1"/>
    <property type="molecule type" value="Genomic_DNA"/>
</dbReference>
<evidence type="ECO:0000313" key="3">
    <source>
        <dbReference type="Proteomes" id="UP000321419"/>
    </source>
</evidence>
<keyword evidence="3" id="KW-1185">Reference proteome</keyword>
<dbReference type="InterPro" id="IPR013762">
    <property type="entry name" value="Integrase-like_cat_sf"/>
</dbReference>
<name>A0A510XSF5_9GAMM</name>
<protein>
    <recommendedName>
        <fullName evidence="4">Tyr recombinase domain-containing protein</fullName>
    </recommendedName>
</protein>
<dbReference type="GO" id="GO:0003677">
    <property type="term" value="F:DNA binding"/>
    <property type="evidence" value="ECO:0007669"/>
    <property type="project" value="InterPro"/>
</dbReference>
<dbReference type="Proteomes" id="UP000321419">
    <property type="component" value="Unassembled WGS sequence"/>
</dbReference>
<proteinExistence type="predicted"/>
<gene>
    <name evidence="2" type="ORF">PES01_08110</name>
</gene>
<dbReference type="OrthoDB" id="9157643at2"/>
<dbReference type="RefSeq" id="WP_089347858.1">
    <property type="nucleotide sequence ID" value="NZ_BJUM01000006.1"/>
</dbReference>
<comment type="caution">
    <text evidence="2">The sequence shown here is derived from an EMBL/GenBank/DDBJ whole genome shotgun (WGS) entry which is preliminary data.</text>
</comment>
<evidence type="ECO:0000313" key="2">
    <source>
        <dbReference type="EMBL" id="GEK53966.1"/>
    </source>
</evidence>
<sequence>MANSKVRSYLNKLKKEDKFHPCYQQIEHAYKNLLDDDFGIRLSDVAFLKEYKKLCIMMLRCFQKSDENVLAIEMDVLKSRLKEDLAAKQLQLMIIDAILKYGLKHYGIESSRISQVVVLKRDKPMLSPIELIKLPVALHVKSLLNKELQTPTANLSMKGRLGRLALFLYMTTGVHFDELITIINTPYTLMYLDGLVFWYRKIEKEELRYVLCDAVVLLLLQHQASVKQCEKALLNKNRLKDYITKFLTETSGKNWQSLSLLKLRTLRKIDAIINLSPIDYQMYLRPSTCTGLPQTAFVRLISNKALIADEVAKINNKFNKFNKLLPFDSDSFDYIEPKLVILKLEHIYKSLKELNSQRASRVQCIRFVEQELKNEKNSIYFYILCGWLYYLLKEGGVAKRRLKIGTVIDYVKSISKPFLTVFTQTDLAIISASDWAIKLNDATEYFTSAPRKKYLYYLSEFLIESEIVKDLCIDDLDIAPVQSKVDANLLSASHASAILEYLSNNLNNSLVELYAYLLMCFCFYSGLRRNEAAKLYFGDIQVSPIKPNEGEYDWVLLSIRPNKIRALKTSSARRELPLDALWPKEHLAKLRSFYNVQKDTENKSSNSLLFNCSVSVNKAYDLLTQLLHYYTQDHTLRIHHLRHSFANWTWYKLNVNLMLAGRQSLSIFEDDLFDQVFINHFKRRLKVKENTRSKMFFLSHLLGHKVTVSTLNSYLHLKDIQHCSQMNQTYIVSKCFLSECVGRAKSKVVMPGESLIERIEFYSKKQEQDYSIQYAGNVSNLIIPSFNGFKNKFKVDKKIKTLDYANVLKSLEFHSINDTAINYSLPVDLVKKLYGNAVKVSKEYPRKGKNLPLIPNFPSLNDTKGQLKRVYSQKAFYYLCQKFDTLLSQNNITLNETFDSLQILKYAAAGKDFALRCPKDAVICNFFNLCITFKLKARHFRFRFHQVDLKNESAVQAKSYWQQLISSYGLSDSGIENASIQEGKFLGKHNGNGFLEIGLLITVEGSKGAYKRARRHHSLMSFLQLLLIISYRTDEEPYEL</sequence>
<evidence type="ECO:0008006" key="4">
    <source>
        <dbReference type="Google" id="ProtNLM"/>
    </source>
</evidence>
<reference evidence="2 3" key="1">
    <citation type="submission" date="2019-07" db="EMBL/GenBank/DDBJ databases">
        <title>Whole genome shotgun sequence of Pseudoalteromonas espejiana NBRC 102222.</title>
        <authorList>
            <person name="Hosoyama A."/>
            <person name="Uohara A."/>
            <person name="Ohji S."/>
            <person name="Ichikawa N."/>
        </authorList>
    </citation>
    <scope>NUCLEOTIDE SEQUENCE [LARGE SCALE GENOMIC DNA]</scope>
    <source>
        <strain evidence="2 3">NBRC 102222</strain>
    </source>
</reference>
<keyword evidence="1" id="KW-0233">DNA recombination</keyword>
<dbReference type="AlphaFoldDB" id="A0A510XSF5"/>
<organism evidence="2 3">
    <name type="scientific">Pseudoalteromonas espejiana</name>
    <dbReference type="NCBI Taxonomy" id="28107"/>
    <lineage>
        <taxon>Bacteria</taxon>
        <taxon>Pseudomonadati</taxon>
        <taxon>Pseudomonadota</taxon>
        <taxon>Gammaproteobacteria</taxon>
        <taxon>Alteromonadales</taxon>
        <taxon>Pseudoalteromonadaceae</taxon>
        <taxon>Pseudoalteromonas</taxon>
    </lineage>
</organism>